<feature type="transmembrane region" description="Helical" evidence="1">
    <location>
        <begin position="75"/>
        <end position="93"/>
    </location>
</feature>
<evidence type="ECO:0000313" key="2">
    <source>
        <dbReference type="EMBL" id="SDE15499.1"/>
    </source>
</evidence>
<dbReference type="EMBL" id="FNAO01000003">
    <property type="protein sequence ID" value="SDE15499.1"/>
    <property type="molecule type" value="Genomic_DNA"/>
</dbReference>
<keyword evidence="1" id="KW-0472">Membrane</keyword>
<protein>
    <submittedName>
        <fullName evidence="2">Uncharacterized protein</fullName>
    </submittedName>
</protein>
<gene>
    <name evidence="2" type="ORF">SAMN05421636_103434</name>
</gene>
<proteinExistence type="predicted"/>
<dbReference type="STRING" id="641691.SAMN05421636_103434"/>
<reference evidence="2 3" key="1">
    <citation type="submission" date="2016-10" db="EMBL/GenBank/DDBJ databases">
        <authorList>
            <person name="de Groot N.N."/>
        </authorList>
    </citation>
    <scope>NUCLEOTIDE SEQUENCE [LARGE SCALE GENOMIC DNA]</scope>
    <source>
        <strain evidence="2 3">DSM 23421</strain>
    </source>
</reference>
<dbReference type="RefSeq" id="WP_091867262.1">
    <property type="nucleotide sequence ID" value="NZ_FNAO01000003.1"/>
</dbReference>
<dbReference type="AlphaFoldDB" id="A0A1G7AKY1"/>
<feature type="transmembrane region" description="Helical" evidence="1">
    <location>
        <begin position="43"/>
        <end position="63"/>
    </location>
</feature>
<feature type="transmembrane region" description="Helical" evidence="1">
    <location>
        <begin position="124"/>
        <end position="141"/>
    </location>
</feature>
<keyword evidence="3" id="KW-1185">Reference proteome</keyword>
<organism evidence="2 3">
    <name type="scientific">Pricia antarctica</name>
    <dbReference type="NCBI Taxonomy" id="641691"/>
    <lineage>
        <taxon>Bacteria</taxon>
        <taxon>Pseudomonadati</taxon>
        <taxon>Bacteroidota</taxon>
        <taxon>Flavobacteriia</taxon>
        <taxon>Flavobacteriales</taxon>
        <taxon>Flavobacteriaceae</taxon>
        <taxon>Pricia</taxon>
    </lineage>
</organism>
<evidence type="ECO:0000256" key="1">
    <source>
        <dbReference type="SAM" id="Phobius"/>
    </source>
</evidence>
<name>A0A1G7AKY1_9FLAO</name>
<keyword evidence="1" id="KW-0812">Transmembrane</keyword>
<keyword evidence="1" id="KW-1133">Transmembrane helix</keyword>
<dbReference type="OrthoDB" id="1449378at2"/>
<accession>A0A1G7AKY1</accession>
<feature type="transmembrane region" description="Helical" evidence="1">
    <location>
        <begin position="7"/>
        <end position="23"/>
    </location>
</feature>
<sequence>MNKIVKIILIVVGLAGAALWFMLPERDAPVGEATQNAALNAMFWITYILLGIAAIVALAFSLIHLFSDPASIKKTVFVVVGFLLVVAIAYVLADGTDVSVPEMADRGIETSESTIKKIGTGINVFWILTIIAVGAMIWGGVRKTIIKK</sequence>
<dbReference type="Proteomes" id="UP000199109">
    <property type="component" value="Unassembled WGS sequence"/>
</dbReference>
<evidence type="ECO:0000313" key="3">
    <source>
        <dbReference type="Proteomes" id="UP000199109"/>
    </source>
</evidence>